<comment type="caution">
    <text evidence="2">The sequence shown here is derived from an EMBL/GenBank/DDBJ whole genome shotgun (WGS) entry which is preliminary data.</text>
</comment>
<accession>A0AAD4AIR8</accession>
<dbReference type="NCBIfam" id="TIGR03032">
    <property type="entry name" value="TIGR03032 family protein"/>
    <property type="match status" value="1"/>
</dbReference>
<reference evidence="2" key="1">
    <citation type="journal article" date="2012" name="J. Bacteriol.">
        <title>Genome sequences of type strains of seven species of the marine bacterium Pseudoalteromonas.</title>
        <authorList>
            <person name="Xie B.B."/>
            <person name="Shu Y.L."/>
            <person name="Qin Q.L."/>
            <person name="Rong J.C."/>
            <person name="Zhang X.Y."/>
            <person name="Chen X.L."/>
            <person name="Shi M."/>
            <person name="He H.L."/>
            <person name="Zhou B.C."/>
            <person name="Zhang Y.Z."/>
        </authorList>
    </citation>
    <scope>NUCLEOTIDE SEQUENCE</scope>
    <source>
        <strain evidence="2">DSM 8771</strain>
    </source>
</reference>
<dbReference type="EMBL" id="AHBZ03000017">
    <property type="protein sequence ID" value="KAF7771212.1"/>
    <property type="molecule type" value="Genomic_DNA"/>
</dbReference>
<dbReference type="Pfam" id="PF16261">
    <property type="entry name" value="DUF4915"/>
    <property type="match status" value="2"/>
</dbReference>
<evidence type="ECO:0000313" key="3">
    <source>
        <dbReference type="Proteomes" id="UP000016487"/>
    </source>
</evidence>
<dbReference type="Proteomes" id="UP000016487">
    <property type="component" value="Unassembled WGS sequence"/>
</dbReference>
<evidence type="ECO:0000259" key="1">
    <source>
        <dbReference type="Pfam" id="PF16261"/>
    </source>
</evidence>
<dbReference type="InterPro" id="IPR017481">
    <property type="entry name" value="CHP03032"/>
</dbReference>
<gene>
    <name evidence="2" type="ORF">PCIT_a4272</name>
</gene>
<dbReference type="RefSeq" id="WP_010363336.1">
    <property type="nucleotide sequence ID" value="NZ_AHBZ03000017.1"/>
</dbReference>
<feature type="domain" description="Conserved hypothetical protein CHP03032" evidence="1">
    <location>
        <begin position="131"/>
        <end position="375"/>
    </location>
</feature>
<sequence length="394" mass="43891">MILSTSTPSGNSETENLDFSSTYSDNLPKILEQLGVSLLATSYQSQRLIIVRSKNGKLETKLKAFPRPMGLFADKNRITLGTLNQVIDFQVSDSSLADVVNGKLDKFEEFAAKLKRDEFNEDEQSILERAEQIQDLKTADSLYIQRSALMTGMINIHDIAWGNDGLWVVNSIFSCLSKLSANHSFIACWQPPFISELKPENRCHLNGMAMLDGEPRYVTAFSQSNAKEDWRNKNSDSGVLIDVRENRILKSDISLPHSPKCHDGKVYYCASGDGAIHVYDPTTKDTQVLCNLPGFTRGIIFLGDLLIVGLSKVRESSDEGSITRRIKLTPEDSRCGIWLINANNGLLVSKLEFTGDVSQIYDIAIIPNSIKPEIISSDDVLSGHLYEYIKESNI</sequence>
<dbReference type="AlphaFoldDB" id="A0AAD4AIR8"/>
<protein>
    <recommendedName>
        <fullName evidence="1">Conserved hypothetical protein CHP03032 domain-containing protein</fullName>
    </recommendedName>
</protein>
<evidence type="ECO:0000313" key="2">
    <source>
        <dbReference type="EMBL" id="KAF7771212.1"/>
    </source>
</evidence>
<organism evidence="2 3">
    <name type="scientific">Pseudoalteromonas citrea</name>
    <dbReference type="NCBI Taxonomy" id="43655"/>
    <lineage>
        <taxon>Bacteria</taxon>
        <taxon>Pseudomonadati</taxon>
        <taxon>Pseudomonadota</taxon>
        <taxon>Gammaproteobacteria</taxon>
        <taxon>Alteromonadales</taxon>
        <taxon>Pseudoalteromonadaceae</taxon>
        <taxon>Pseudoalteromonas</taxon>
    </lineage>
</organism>
<proteinExistence type="predicted"/>
<dbReference type="SUPFAM" id="SSF101898">
    <property type="entry name" value="NHL repeat"/>
    <property type="match status" value="1"/>
</dbReference>
<name>A0AAD4AIR8_9GAMM</name>
<reference evidence="2" key="2">
    <citation type="submission" date="2015-03" db="EMBL/GenBank/DDBJ databases">
        <title>Genome sequence of Pseudoalteromonas citrea.</title>
        <authorList>
            <person name="Xie B.-B."/>
            <person name="Rong J.-C."/>
            <person name="Qin Q.-L."/>
            <person name="Zhang Y.-Z."/>
        </authorList>
    </citation>
    <scope>NUCLEOTIDE SEQUENCE</scope>
    <source>
        <strain evidence="2">DSM 8771</strain>
    </source>
</reference>
<feature type="domain" description="Conserved hypothetical protein CHP03032" evidence="1">
    <location>
        <begin position="26"/>
        <end position="94"/>
    </location>
</feature>